<comment type="caution">
    <text evidence="1">The sequence shown here is derived from an EMBL/GenBank/DDBJ whole genome shotgun (WGS) entry which is preliminary data.</text>
</comment>
<evidence type="ECO:0000313" key="1">
    <source>
        <dbReference type="EMBL" id="KAI2392106.1"/>
    </source>
</evidence>
<gene>
    <name evidence="1" type="ORF">LOY88_000762</name>
</gene>
<name>A0ACB8V6V3_9EURO</name>
<accession>A0ACB8V6V3</accession>
<dbReference type="EMBL" id="JALBCA010000008">
    <property type="protein sequence ID" value="KAI2392106.1"/>
    <property type="molecule type" value="Genomic_DNA"/>
</dbReference>
<proteinExistence type="predicted"/>
<organism evidence="1">
    <name type="scientific">Ophidiomyces ophidiicola</name>
    <dbReference type="NCBI Taxonomy" id="1387563"/>
    <lineage>
        <taxon>Eukaryota</taxon>
        <taxon>Fungi</taxon>
        <taxon>Dikarya</taxon>
        <taxon>Ascomycota</taxon>
        <taxon>Pezizomycotina</taxon>
        <taxon>Eurotiomycetes</taxon>
        <taxon>Eurotiomycetidae</taxon>
        <taxon>Onygenales</taxon>
        <taxon>Onygenaceae</taxon>
        <taxon>Ophidiomyces</taxon>
    </lineage>
</organism>
<reference evidence="1" key="1">
    <citation type="journal article" date="2022" name="bioRxiv">
        <title>Population genetic analysis of Ophidiomyces ophidiicola, the causative agent of snake fungal disease, indicates recent introductions to the USA.</title>
        <authorList>
            <person name="Ladner J.T."/>
            <person name="Palmer J.M."/>
            <person name="Ettinger C.L."/>
            <person name="Stajich J.E."/>
            <person name="Farrell T.M."/>
            <person name="Glorioso B.M."/>
            <person name="Lawson B."/>
            <person name="Price S.J."/>
            <person name="Stengle A.G."/>
            <person name="Grear D.A."/>
            <person name="Lorch J.M."/>
        </authorList>
    </citation>
    <scope>NUCLEOTIDE SEQUENCE</scope>
    <source>
        <strain evidence="1">NWHC 24266-5</strain>
    </source>
</reference>
<sequence>MASSRFAEELQQALPKDVKLTIRHIACPATRCEPIFSAPPDEEPECTHSKGHFLAVSITPEKHDIGGAEGDGEVLVFAIEVLVYTTARLTTVFVSKADSTGYLYLLKDPKAKSLTRTVFTVFLSNILQENHQPGVRLVLSLFARAQNQYLFPGSIANSHKHVLDDRGLIKWWCRVFDPILRSFGSERHLTSKLKINKQEGPDIAESRRTTSTAYLVIPGCDKYETKAFFPRLSKPDSPMTPRWVNSYPVHQLCVNPTAPPRCLIPRFPDDPKARFLDDLDEEMYTTTPLKKGRDQQCVRDFIDKSEISAEHVSRGEWLSIKTLGQFWEMMTFRQECSAGRLVGFLWMVINPPGILKSDGLKHISKQPSLREYPTRPRLDTMTTENAGIAVRSRFARLDIKEEGTDMASSSEKTNTPPYKEDSGSFSESRKSIPSLEHTRPILLSEKNYIIVSDFLLKLDFRNQSLALNSTNSWIDKLSSLCEKGISSNGEVIIGTNESPEPSCSPPEQPRADQPRSLDGTLAIKKRKLQEEVQQNFMSNNQERSLAVNILDTTLIRKKKKT</sequence>
<protein>
    <submittedName>
        <fullName evidence="1">Uncharacterized protein</fullName>
    </submittedName>
</protein>